<evidence type="ECO:0000313" key="2">
    <source>
        <dbReference type="EMBL" id="KAF2849536.1"/>
    </source>
</evidence>
<gene>
    <name evidence="2" type="ORF">T440DRAFT_129224</name>
</gene>
<evidence type="ECO:0000313" key="3">
    <source>
        <dbReference type="Proteomes" id="UP000799423"/>
    </source>
</evidence>
<dbReference type="EMBL" id="MU006311">
    <property type="protein sequence ID" value="KAF2849536.1"/>
    <property type="molecule type" value="Genomic_DNA"/>
</dbReference>
<proteinExistence type="predicted"/>
<reference evidence="2" key="1">
    <citation type="submission" date="2020-01" db="EMBL/GenBank/DDBJ databases">
        <authorList>
            <consortium name="DOE Joint Genome Institute"/>
            <person name="Haridas S."/>
            <person name="Albert R."/>
            <person name="Binder M."/>
            <person name="Bloem J."/>
            <person name="Labutti K."/>
            <person name="Salamov A."/>
            <person name="Andreopoulos B."/>
            <person name="Baker S.E."/>
            <person name="Barry K."/>
            <person name="Bills G."/>
            <person name="Bluhm B.H."/>
            <person name="Cannon C."/>
            <person name="Castanera R."/>
            <person name="Culley D.E."/>
            <person name="Daum C."/>
            <person name="Ezra D."/>
            <person name="Gonzalez J.B."/>
            <person name="Henrissat B."/>
            <person name="Kuo A."/>
            <person name="Liang C."/>
            <person name="Lipzen A."/>
            <person name="Lutzoni F."/>
            <person name="Magnuson J."/>
            <person name="Mondo S."/>
            <person name="Nolan M."/>
            <person name="Ohm R."/>
            <person name="Pangilinan J."/>
            <person name="Park H.-J."/>
            <person name="Ramirez L."/>
            <person name="Alfaro M."/>
            <person name="Sun H."/>
            <person name="Tritt A."/>
            <person name="Yoshinaga Y."/>
            <person name="Zwiers L.-H."/>
            <person name="Turgeon B.G."/>
            <person name="Goodwin S.B."/>
            <person name="Spatafora J.W."/>
            <person name="Crous P.W."/>
            <person name="Grigoriev I.V."/>
        </authorList>
    </citation>
    <scope>NUCLEOTIDE SEQUENCE</scope>
    <source>
        <strain evidence="2">IPT5</strain>
    </source>
</reference>
<feature type="chain" id="PRO_5025474005" description="Secreted protein" evidence="1">
    <location>
        <begin position="27"/>
        <end position="145"/>
    </location>
</feature>
<evidence type="ECO:0008006" key="4">
    <source>
        <dbReference type="Google" id="ProtNLM"/>
    </source>
</evidence>
<dbReference type="AlphaFoldDB" id="A0A6A7B1Y9"/>
<evidence type="ECO:0000256" key="1">
    <source>
        <dbReference type="SAM" id="SignalP"/>
    </source>
</evidence>
<sequence length="145" mass="16248">MHSASFFPMLMCTVALLLQRESSSSSEWRASTIFAATTSYRLHPAAPSAPNGKKTKGAVRNMAHTPAMYCAQHGVCPKSISPTVVRHSMMYLVSRQPIGTSKGMMALCSDRWSLASLRSVCCTCFGLRELLHYQRLRLKCRVWYR</sequence>
<dbReference type="Proteomes" id="UP000799423">
    <property type="component" value="Unassembled WGS sequence"/>
</dbReference>
<keyword evidence="1" id="KW-0732">Signal</keyword>
<protein>
    <recommendedName>
        <fullName evidence="4">Secreted protein</fullName>
    </recommendedName>
</protein>
<organism evidence="2 3">
    <name type="scientific">Plenodomus tracheiphilus IPT5</name>
    <dbReference type="NCBI Taxonomy" id="1408161"/>
    <lineage>
        <taxon>Eukaryota</taxon>
        <taxon>Fungi</taxon>
        <taxon>Dikarya</taxon>
        <taxon>Ascomycota</taxon>
        <taxon>Pezizomycotina</taxon>
        <taxon>Dothideomycetes</taxon>
        <taxon>Pleosporomycetidae</taxon>
        <taxon>Pleosporales</taxon>
        <taxon>Pleosporineae</taxon>
        <taxon>Leptosphaeriaceae</taxon>
        <taxon>Plenodomus</taxon>
    </lineage>
</organism>
<accession>A0A6A7B1Y9</accession>
<keyword evidence="3" id="KW-1185">Reference proteome</keyword>
<name>A0A6A7B1Y9_9PLEO</name>
<feature type="signal peptide" evidence="1">
    <location>
        <begin position="1"/>
        <end position="26"/>
    </location>
</feature>